<evidence type="ECO:0000256" key="6">
    <source>
        <dbReference type="ARBA" id="ARBA00022840"/>
    </source>
</evidence>
<dbReference type="InterPro" id="IPR004821">
    <property type="entry name" value="Cyt_trans-like"/>
</dbReference>
<comment type="pathway">
    <text evidence="1">Cofactor biosynthesis; NAD(+) biosynthesis.</text>
</comment>
<dbReference type="GO" id="GO:0009435">
    <property type="term" value="P:NAD+ biosynthetic process"/>
    <property type="evidence" value="ECO:0007669"/>
    <property type="project" value="UniProtKB-UniPathway"/>
</dbReference>
<sequence length="183" mass="20368">MSRVGIYGGTFDPIHLGHLHVITQLFEKDLIDQLVVIPAGQPLLRDFQPRATGQQRFTMCELAVTTLPESIRAKVSVNPIEILRDGPSYAIDTVVALQASFPNDQIFLVIGADAFEKINQWHRIDDLEKMVQIICINRPGYKGLGIDINALDVSATSIREGRNSQVPEKVGAFIRENGLYDNQ</sequence>
<evidence type="ECO:0000256" key="5">
    <source>
        <dbReference type="ARBA" id="ARBA00022741"/>
    </source>
</evidence>
<dbReference type="NCBIfam" id="TIGR00125">
    <property type="entry name" value="cyt_tran_rel"/>
    <property type="match status" value="1"/>
</dbReference>
<keyword evidence="4" id="KW-0548">Nucleotidyltransferase</keyword>
<dbReference type="Gene3D" id="3.40.50.620">
    <property type="entry name" value="HUPs"/>
    <property type="match status" value="1"/>
</dbReference>
<proteinExistence type="inferred from homology"/>
<organism evidence="9">
    <name type="scientific">freshwater metagenome</name>
    <dbReference type="NCBI Taxonomy" id="449393"/>
    <lineage>
        <taxon>unclassified sequences</taxon>
        <taxon>metagenomes</taxon>
        <taxon>ecological metagenomes</taxon>
    </lineage>
</organism>
<gene>
    <name evidence="9" type="ORF">UFOPK1412_00216</name>
</gene>
<dbReference type="PANTHER" id="PTHR39321:SF3">
    <property type="entry name" value="PHOSPHOPANTETHEINE ADENYLYLTRANSFERASE"/>
    <property type="match status" value="1"/>
</dbReference>
<protein>
    <submittedName>
        <fullName evidence="9">Unannotated protein</fullName>
    </submittedName>
</protein>
<keyword evidence="3" id="KW-0808">Transferase</keyword>
<reference evidence="9" key="1">
    <citation type="submission" date="2020-05" db="EMBL/GenBank/DDBJ databases">
        <authorList>
            <person name="Chiriac C."/>
            <person name="Salcher M."/>
            <person name="Ghai R."/>
            <person name="Kavagutti S V."/>
        </authorList>
    </citation>
    <scope>NUCLEOTIDE SEQUENCE</scope>
</reference>
<dbReference type="NCBIfam" id="TIGR00482">
    <property type="entry name" value="nicotinate (nicotinamide) nucleotide adenylyltransferase"/>
    <property type="match status" value="1"/>
</dbReference>
<name>A0A6J6B3R2_9ZZZZ</name>
<dbReference type="AlphaFoldDB" id="A0A6J6B3R2"/>
<dbReference type="EMBL" id="CAEZSI010000017">
    <property type="protein sequence ID" value="CAB4533692.1"/>
    <property type="molecule type" value="Genomic_DNA"/>
</dbReference>
<dbReference type="PANTHER" id="PTHR39321">
    <property type="entry name" value="NICOTINATE-NUCLEOTIDE ADENYLYLTRANSFERASE-RELATED"/>
    <property type="match status" value="1"/>
</dbReference>
<dbReference type="GO" id="GO:0070566">
    <property type="term" value="F:adenylyltransferase activity"/>
    <property type="evidence" value="ECO:0007669"/>
    <property type="project" value="UniProtKB-ARBA"/>
</dbReference>
<evidence type="ECO:0000256" key="4">
    <source>
        <dbReference type="ARBA" id="ARBA00022695"/>
    </source>
</evidence>
<dbReference type="Pfam" id="PF01467">
    <property type="entry name" value="CTP_transf_like"/>
    <property type="match status" value="1"/>
</dbReference>
<accession>A0A6J6B3R2</accession>
<evidence type="ECO:0000256" key="3">
    <source>
        <dbReference type="ARBA" id="ARBA00022679"/>
    </source>
</evidence>
<evidence type="ECO:0000313" key="9">
    <source>
        <dbReference type="EMBL" id="CAB4533692.1"/>
    </source>
</evidence>
<evidence type="ECO:0000259" key="8">
    <source>
        <dbReference type="Pfam" id="PF01467"/>
    </source>
</evidence>
<dbReference type="CDD" id="cd02165">
    <property type="entry name" value="NMNAT"/>
    <property type="match status" value="1"/>
</dbReference>
<keyword evidence="2" id="KW-0662">Pyridine nucleotide biosynthesis</keyword>
<evidence type="ECO:0000256" key="2">
    <source>
        <dbReference type="ARBA" id="ARBA00022642"/>
    </source>
</evidence>
<dbReference type="SUPFAM" id="SSF52374">
    <property type="entry name" value="Nucleotidylyl transferase"/>
    <property type="match status" value="1"/>
</dbReference>
<keyword evidence="7" id="KW-0520">NAD</keyword>
<dbReference type="GO" id="GO:0005524">
    <property type="term" value="F:ATP binding"/>
    <property type="evidence" value="ECO:0007669"/>
    <property type="project" value="UniProtKB-KW"/>
</dbReference>
<evidence type="ECO:0000256" key="7">
    <source>
        <dbReference type="ARBA" id="ARBA00023027"/>
    </source>
</evidence>
<dbReference type="InterPro" id="IPR014729">
    <property type="entry name" value="Rossmann-like_a/b/a_fold"/>
</dbReference>
<feature type="domain" description="Cytidyltransferase-like" evidence="8">
    <location>
        <begin position="6"/>
        <end position="160"/>
    </location>
</feature>
<evidence type="ECO:0000256" key="1">
    <source>
        <dbReference type="ARBA" id="ARBA00004790"/>
    </source>
</evidence>
<dbReference type="UniPathway" id="UPA00253"/>
<keyword evidence="5" id="KW-0547">Nucleotide-binding</keyword>
<keyword evidence="6" id="KW-0067">ATP-binding</keyword>
<dbReference type="HAMAP" id="MF_00244">
    <property type="entry name" value="NaMN_adenylyltr"/>
    <property type="match status" value="1"/>
</dbReference>
<dbReference type="InterPro" id="IPR005248">
    <property type="entry name" value="NadD/NMNAT"/>
</dbReference>